<name>A0A0B5FHM5_9BACT</name>
<keyword evidence="3" id="KW-1185">Reference proteome</keyword>
<reference evidence="2 3" key="1">
    <citation type="journal article" date="2015" name="Genome Announc.">
        <title>Genomes of Geoalkalibacter ferrihydriticus Z-0531T and Geoalkalibacter subterraneus Red1T, Two Haloalkaliphilic Metal-Reducing Deltaproteobacteria.</title>
        <authorList>
            <person name="Badalamenti J.P."/>
            <person name="Krajmalnik-Brown R."/>
            <person name="Torres C.I."/>
            <person name="Bond D.R."/>
        </authorList>
    </citation>
    <scope>NUCLEOTIDE SEQUENCE [LARGE SCALE GENOMIC DNA]</scope>
    <source>
        <strain evidence="2 3">Red1</strain>
    </source>
</reference>
<dbReference type="InterPro" id="IPR041071">
    <property type="entry name" value="DAHP_snth_FXD"/>
</dbReference>
<feature type="domain" description="DAHP synthase ferredoxin-like" evidence="1">
    <location>
        <begin position="1"/>
        <end position="65"/>
    </location>
</feature>
<dbReference type="Gene3D" id="3.30.70.1140">
    <property type="entry name" value="Phospho-2-dehydro-3-deoxyheptonate aldolase, domain 1"/>
    <property type="match status" value="1"/>
</dbReference>
<accession>A0A0B5FHM5</accession>
<dbReference type="Pfam" id="PF18152">
    <property type="entry name" value="DAHP_snth_FXD"/>
    <property type="match status" value="1"/>
</dbReference>
<dbReference type="RefSeq" id="WP_040200677.1">
    <property type="nucleotide sequence ID" value="NZ_CP010311.1"/>
</dbReference>
<evidence type="ECO:0000259" key="1">
    <source>
        <dbReference type="Pfam" id="PF18152"/>
    </source>
</evidence>
<protein>
    <recommendedName>
        <fullName evidence="1">DAHP synthase ferredoxin-like domain-containing protein</fullName>
    </recommendedName>
</protein>
<proteinExistence type="predicted"/>
<evidence type="ECO:0000313" key="2">
    <source>
        <dbReference type="EMBL" id="AJF06868.1"/>
    </source>
</evidence>
<dbReference type="SUPFAM" id="SSF51569">
    <property type="entry name" value="Aldolase"/>
    <property type="match status" value="1"/>
</dbReference>
<dbReference type="EMBL" id="CP010311">
    <property type="protein sequence ID" value="AJF06868.1"/>
    <property type="molecule type" value="Genomic_DNA"/>
</dbReference>
<dbReference type="OrthoDB" id="5397816at2"/>
<dbReference type="AlphaFoldDB" id="A0A0B5FHM5"/>
<gene>
    <name evidence="2" type="ORF">GSUB_10300</name>
</gene>
<organism evidence="2 3">
    <name type="scientific">Geoalkalibacter subterraneus</name>
    <dbReference type="NCBI Taxonomy" id="483547"/>
    <lineage>
        <taxon>Bacteria</taxon>
        <taxon>Pseudomonadati</taxon>
        <taxon>Thermodesulfobacteriota</taxon>
        <taxon>Desulfuromonadia</taxon>
        <taxon>Desulfuromonadales</taxon>
        <taxon>Geoalkalibacteraceae</taxon>
        <taxon>Geoalkalibacter</taxon>
    </lineage>
</organism>
<evidence type="ECO:0000313" key="3">
    <source>
        <dbReference type="Proteomes" id="UP000035036"/>
    </source>
</evidence>
<dbReference type="Proteomes" id="UP000035036">
    <property type="component" value="Chromosome"/>
</dbReference>
<dbReference type="KEGG" id="gsb:GSUB_10300"/>
<dbReference type="STRING" id="483547.GSUB_10300"/>
<dbReference type="HOGENOM" id="CLU_2770005_0_0_7"/>
<sequence length="69" mass="7850">MLIVMKKTASEDDLQHVKQYLVEHDFDFHQSTGADRTILGVIGDTHTIDKDDLRALPGVLEVFKIPEEE</sequence>